<dbReference type="GO" id="GO:0003723">
    <property type="term" value="F:RNA binding"/>
    <property type="evidence" value="ECO:0007669"/>
    <property type="project" value="InterPro"/>
</dbReference>
<proteinExistence type="inferred from homology"/>
<evidence type="ECO:0000256" key="7">
    <source>
        <dbReference type="ARBA" id="ARBA00023239"/>
    </source>
</evidence>
<evidence type="ECO:0000256" key="4">
    <source>
        <dbReference type="ARBA" id="ARBA00022759"/>
    </source>
</evidence>
<dbReference type="AlphaFoldDB" id="A0A6J3M366"/>
<evidence type="ECO:0000256" key="2">
    <source>
        <dbReference type="ARBA" id="ARBA00012549"/>
    </source>
</evidence>
<evidence type="ECO:0000256" key="6">
    <source>
        <dbReference type="ARBA" id="ARBA00023157"/>
    </source>
</evidence>
<evidence type="ECO:0000313" key="10">
    <source>
        <dbReference type="Proteomes" id="UP000504637"/>
    </source>
</evidence>
<dbReference type="OrthoDB" id="5425539at2759"/>
<feature type="chain" id="PRO_5027084449" description="ribonuclease T1" evidence="9">
    <location>
        <begin position="18"/>
        <end position="133"/>
    </location>
</feature>
<dbReference type="GeneID" id="54364622"/>
<comment type="catalytic activity">
    <reaction evidence="8">
        <text>[RNA] containing guanosine + H2O = an [RNA fragment]-3'-guanosine-3'-phosphate + a 5'-hydroxy-ribonucleotide-3'-[RNA fragment].</text>
        <dbReference type="EC" id="4.6.1.24"/>
    </reaction>
</comment>
<dbReference type="CDD" id="cd00606">
    <property type="entry name" value="fungal_RNase"/>
    <property type="match status" value="1"/>
</dbReference>
<keyword evidence="4" id="KW-0255">Endonuclease</keyword>
<reference evidence="11" key="1">
    <citation type="submission" date="2020-01" db="EMBL/GenBank/DDBJ databases">
        <authorList>
            <consortium name="DOE Joint Genome Institute"/>
            <person name="Haridas S."/>
            <person name="Albert R."/>
            <person name="Binder M."/>
            <person name="Bloem J."/>
            <person name="Labutti K."/>
            <person name="Salamov A."/>
            <person name="Andreopoulos B."/>
            <person name="Baker S.E."/>
            <person name="Barry K."/>
            <person name="Bills G."/>
            <person name="Bluhm B.H."/>
            <person name="Cannon C."/>
            <person name="Castanera R."/>
            <person name="Culley D.E."/>
            <person name="Daum C."/>
            <person name="Ezra D."/>
            <person name="Gonzalez J.B."/>
            <person name="Henrissat B."/>
            <person name="Kuo A."/>
            <person name="Liang C."/>
            <person name="Lipzen A."/>
            <person name="Lutzoni F."/>
            <person name="Magnuson J."/>
            <person name="Mondo S."/>
            <person name="Nolan M."/>
            <person name="Ohm R."/>
            <person name="Pangilinan J."/>
            <person name="Park H.-J."/>
            <person name="Ramirez L."/>
            <person name="Alfaro M."/>
            <person name="Sun H."/>
            <person name="Tritt A."/>
            <person name="Yoshinaga Y."/>
            <person name="Zwiers L.-H."/>
            <person name="Turgeon B.G."/>
            <person name="Goodwin S.B."/>
            <person name="Spatafora J.W."/>
            <person name="Crous P.W."/>
            <person name="Grigoriev I.V."/>
        </authorList>
    </citation>
    <scope>NUCLEOTIDE SEQUENCE</scope>
    <source>
        <strain evidence="11">CBS 342.82</strain>
    </source>
</reference>
<keyword evidence="7" id="KW-0456">Lyase</keyword>
<name>A0A6J3M366_9PEZI</name>
<gene>
    <name evidence="11" type="ORF">K489DRAFT_394999</name>
</gene>
<reference evidence="11" key="3">
    <citation type="submission" date="2025-08" db="UniProtKB">
        <authorList>
            <consortium name="RefSeq"/>
        </authorList>
    </citation>
    <scope>IDENTIFICATION</scope>
    <source>
        <strain evidence="11">CBS 342.82</strain>
    </source>
</reference>
<comment type="similarity">
    <text evidence="1">Belongs to the ribonuclease N1/T1 family.</text>
</comment>
<keyword evidence="9" id="KW-0732">Signal</keyword>
<dbReference type="InterPro" id="IPR000026">
    <property type="entry name" value="N1-like"/>
</dbReference>
<evidence type="ECO:0000256" key="1">
    <source>
        <dbReference type="ARBA" id="ARBA00009006"/>
    </source>
</evidence>
<dbReference type="PANTHER" id="PTHR42104:SF1">
    <property type="entry name" value="EXTRACELLULAR GUANYL-SPECIFIC RIBONUCLEASE RNTA (AFU_ORTHOLOGUE AFUA_4G03230)"/>
    <property type="match status" value="1"/>
</dbReference>
<evidence type="ECO:0000313" key="11">
    <source>
        <dbReference type="RefSeq" id="XP_033459369.1"/>
    </source>
</evidence>
<reference evidence="11" key="2">
    <citation type="submission" date="2020-04" db="EMBL/GenBank/DDBJ databases">
        <authorList>
            <consortium name="NCBI Genome Project"/>
        </authorList>
    </citation>
    <scope>NUCLEOTIDE SEQUENCE</scope>
    <source>
        <strain evidence="11">CBS 342.82</strain>
    </source>
</reference>
<evidence type="ECO:0000256" key="3">
    <source>
        <dbReference type="ARBA" id="ARBA00022722"/>
    </source>
</evidence>
<organism evidence="11">
    <name type="scientific">Dissoconium aciculare CBS 342.82</name>
    <dbReference type="NCBI Taxonomy" id="1314786"/>
    <lineage>
        <taxon>Eukaryota</taxon>
        <taxon>Fungi</taxon>
        <taxon>Dikarya</taxon>
        <taxon>Ascomycota</taxon>
        <taxon>Pezizomycotina</taxon>
        <taxon>Dothideomycetes</taxon>
        <taxon>Dothideomycetidae</taxon>
        <taxon>Mycosphaerellales</taxon>
        <taxon>Dissoconiaceae</taxon>
        <taxon>Dissoconium</taxon>
    </lineage>
</organism>
<dbReference type="GO" id="GO:0016787">
    <property type="term" value="F:hydrolase activity"/>
    <property type="evidence" value="ECO:0007669"/>
    <property type="project" value="UniProtKB-KW"/>
</dbReference>
<dbReference type="Pfam" id="PF00545">
    <property type="entry name" value="Ribonuclease"/>
    <property type="match status" value="1"/>
</dbReference>
<sequence length="133" mass="14100">MRFSALPALFFAALTVAAPVDSILEERQAATYCGSTYYSASQVRAATNQGVNYYYNGQQVGSGSYPHQYNNYEGFSFPVSGPYQEFPIKTSGVYTGGSPGADRVVFNTNGQYAGAITHQGASGNNFVGCSGTN</sequence>
<keyword evidence="3" id="KW-0540">Nuclease</keyword>
<dbReference type="SUPFAM" id="SSF53933">
    <property type="entry name" value="Microbial ribonucleases"/>
    <property type="match status" value="1"/>
</dbReference>
<keyword evidence="6" id="KW-1015">Disulfide bond</keyword>
<evidence type="ECO:0000256" key="9">
    <source>
        <dbReference type="SAM" id="SignalP"/>
    </source>
</evidence>
<protein>
    <recommendedName>
        <fullName evidence="2">ribonuclease T1</fullName>
        <ecNumber evidence="2">4.6.1.24</ecNumber>
    </recommendedName>
</protein>
<dbReference type="InterPro" id="IPR016191">
    <property type="entry name" value="Ribonuclease/ribotoxin"/>
</dbReference>
<dbReference type="Gene3D" id="3.10.450.30">
    <property type="entry name" value="Microbial ribonucleases"/>
    <property type="match status" value="1"/>
</dbReference>
<dbReference type="GO" id="GO:0046589">
    <property type="term" value="F:ribonuclease T1 activity"/>
    <property type="evidence" value="ECO:0007669"/>
    <property type="project" value="UniProtKB-EC"/>
</dbReference>
<dbReference type="RefSeq" id="XP_033459369.1">
    <property type="nucleotide sequence ID" value="XM_033606822.1"/>
</dbReference>
<dbReference type="EC" id="4.6.1.24" evidence="2"/>
<evidence type="ECO:0000256" key="8">
    <source>
        <dbReference type="ARBA" id="ARBA00034015"/>
    </source>
</evidence>
<accession>A0A6J3M366</accession>
<dbReference type="PANTHER" id="PTHR42104">
    <property type="entry name" value="EXTRACELLULAR GUANYL-SPECIFIC RIBONUCLEASE RNTA (AFU_ORTHOLOGUE AFUA_4G03230)"/>
    <property type="match status" value="1"/>
</dbReference>
<evidence type="ECO:0000256" key="5">
    <source>
        <dbReference type="ARBA" id="ARBA00022801"/>
    </source>
</evidence>
<dbReference type="Proteomes" id="UP000504637">
    <property type="component" value="Unplaced"/>
</dbReference>
<feature type="signal peptide" evidence="9">
    <location>
        <begin position="1"/>
        <end position="17"/>
    </location>
</feature>
<keyword evidence="10" id="KW-1185">Reference proteome</keyword>
<keyword evidence="5" id="KW-0378">Hydrolase</keyword>